<feature type="region of interest" description="Disordered" evidence="2">
    <location>
        <begin position="372"/>
        <end position="525"/>
    </location>
</feature>
<feature type="compositionally biased region" description="Basic and acidic residues" evidence="2">
    <location>
        <begin position="174"/>
        <end position="184"/>
    </location>
</feature>
<dbReference type="EMBL" id="JASJQH010010003">
    <property type="protein sequence ID" value="KAK9674778.1"/>
    <property type="molecule type" value="Genomic_DNA"/>
</dbReference>
<keyword evidence="4" id="KW-1185">Reference proteome</keyword>
<comment type="caution">
    <text evidence="3">The sequence shown here is derived from an EMBL/GenBank/DDBJ whole genome shotgun (WGS) entry which is preliminary data.</text>
</comment>
<evidence type="ECO:0000313" key="3">
    <source>
        <dbReference type="EMBL" id="KAK9674778.1"/>
    </source>
</evidence>
<feature type="compositionally biased region" description="Acidic residues" evidence="2">
    <location>
        <begin position="207"/>
        <end position="216"/>
    </location>
</feature>
<sequence length="553" mass="61391">MEKERKKWLLEKNSGDKESESFIHKISDLEQTIRKLRADVKNEQIASEKQRNEMTDRIEAVNRELGAAKAKSDLLTAEHHLKQERWSSEKKDMLHQIKELQLKLNNAEAVVKTNEEFQNTTQQGNSKMEEKFQKLKEKLVKSLTLASDSQTQLKEKAASWNDERLQLETQIKSLEKKVNEKTSKSSDLIQKRQAKHRGATKVSQDPQSEESSEDDIISIVTKPISKRQKPAPVVQESAIVEELTDSEPEEKPVKKNNKRIASESKQTDEPKKPAKKQALKAVAQAEEPAPVPSPKRSRKKPTKAAIEIVPQQDEEKTSQSVVSEITANESKKASPSKFGRKKASPTISMNTSIDSEDLTSFDEPAKKVITVKKPMERKKKSAIEDSSAIKASETSEPEEKSPPQAANLKKKISFNRKRQSLATNTDIPDEPAVKKKRKIALGKNRQSIGLNTSTETTGLELPPQPSNISAAARSRYSIAPNIGKGPGSLRNGSGNHRISILGSAGNPKQNGLPPLPGNGRNALNLPRKLGQMKSAESLESIKSSFSISNILNK</sequence>
<evidence type="ECO:0000313" key="4">
    <source>
        <dbReference type="Proteomes" id="UP001479436"/>
    </source>
</evidence>
<reference evidence="3 4" key="1">
    <citation type="submission" date="2023-04" db="EMBL/GenBank/DDBJ databases">
        <title>Genome of Basidiobolus ranarum AG-B5.</title>
        <authorList>
            <person name="Stajich J.E."/>
            <person name="Carter-House D."/>
            <person name="Gryganskyi A."/>
        </authorList>
    </citation>
    <scope>NUCLEOTIDE SEQUENCE [LARGE SCALE GENOMIC DNA]</scope>
    <source>
        <strain evidence="3 4">AG-B5</strain>
    </source>
</reference>
<feature type="compositionally biased region" description="Polar residues" evidence="2">
    <location>
        <begin position="444"/>
        <end position="457"/>
    </location>
</feature>
<protein>
    <submittedName>
        <fullName evidence="3">Uncharacterized protein</fullName>
    </submittedName>
</protein>
<evidence type="ECO:0000256" key="1">
    <source>
        <dbReference type="SAM" id="Coils"/>
    </source>
</evidence>
<feature type="compositionally biased region" description="Low complexity" evidence="2">
    <location>
        <begin position="279"/>
        <end position="288"/>
    </location>
</feature>
<gene>
    <name evidence="3" type="ORF">K7432_016894</name>
</gene>
<feature type="region of interest" description="Disordered" evidence="2">
    <location>
        <begin position="174"/>
        <end position="355"/>
    </location>
</feature>
<proteinExistence type="predicted"/>
<feature type="compositionally biased region" description="Polar residues" evidence="2">
    <location>
        <begin position="318"/>
        <end position="328"/>
    </location>
</feature>
<evidence type="ECO:0000256" key="2">
    <source>
        <dbReference type="SAM" id="MobiDB-lite"/>
    </source>
</evidence>
<feature type="compositionally biased region" description="Basic and acidic residues" evidence="2">
    <location>
        <begin position="260"/>
        <end position="272"/>
    </location>
</feature>
<dbReference type="Proteomes" id="UP001479436">
    <property type="component" value="Unassembled WGS sequence"/>
</dbReference>
<organism evidence="3 4">
    <name type="scientific">Basidiobolus ranarum</name>
    <dbReference type="NCBI Taxonomy" id="34480"/>
    <lineage>
        <taxon>Eukaryota</taxon>
        <taxon>Fungi</taxon>
        <taxon>Fungi incertae sedis</taxon>
        <taxon>Zoopagomycota</taxon>
        <taxon>Entomophthoromycotina</taxon>
        <taxon>Basidiobolomycetes</taxon>
        <taxon>Basidiobolales</taxon>
        <taxon>Basidiobolaceae</taxon>
        <taxon>Basidiobolus</taxon>
    </lineage>
</organism>
<feature type="compositionally biased region" description="Low complexity" evidence="2">
    <location>
        <begin position="466"/>
        <end position="479"/>
    </location>
</feature>
<accession>A0ABR2VL16</accession>
<name>A0ABR2VL16_9FUNG</name>
<feature type="coiled-coil region" evidence="1">
    <location>
        <begin position="26"/>
        <end position="110"/>
    </location>
</feature>
<keyword evidence="1" id="KW-0175">Coiled coil</keyword>
<feature type="compositionally biased region" description="Basic residues" evidence="2">
    <location>
        <begin position="408"/>
        <end position="419"/>
    </location>
</feature>